<dbReference type="SUPFAM" id="SSF49503">
    <property type="entry name" value="Cupredoxins"/>
    <property type="match status" value="3"/>
</dbReference>
<evidence type="ECO:0000313" key="7">
    <source>
        <dbReference type="Proteomes" id="UP000612282"/>
    </source>
</evidence>
<dbReference type="Proteomes" id="UP000612282">
    <property type="component" value="Unassembled WGS sequence"/>
</dbReference>
<dbReference type="PANTHER" id="PTHR48267:SF1">
    <property type="entry name" value="BILIRUBIN OXIDASE"/>
    <property type="match status" value="1"/>
</dbReference>
<comment type="caution">
    <text evidence="6">The sequence shown here is derived from an EMBL/GenBank/DDBJ whole genome shotgun (WGS) entry which is preliminary data.</text>
</comment>
<dbReference type="RefSeq" id="WP_203793268.1">
    <property type="nucleotide sequence ID" value="NZ_BAAAQE010000097.1"/>
</dbReference>
<proteinExistence type="inferred from homology"/>
<accession>A0ABQ3X1R4</accession>
<keyword evidence="3" id="KW-0560">Oxidoreductase</keyword>
<evidence type="ECO:0000256" key="1">
    <source>
        <dbReference type="ARBA" id="ARBA00010609"/>
    </source>
</evidence>
<dbReference type="InterPro" id="IPR011707">
    <property type="entry name" value="Cu-oxidase-like_N"/>
</dbReference>
<name>A0ABQ3X1R4_9ACTN</name>
<evidence type="ECO:0000256" key="2">
    <source>
        <dbReference type="ARBA" id="ARBA00022723"/>
    </source>
</evidence>
<protein>
    <submittedName>
        <fullName evidence="6">Multicopper oxidase</fullName>
    </submittedName>
</protein>
<evidence type="ECO:0000259" key="4">
    <source>
        <dbReference type="Pfam" id="PF07731"/>
    </source>
</evidence>
<keyword evidence="7" id="KW-1185">Reference proteome</keyword>
<dbReference type="InterPro" id="IPR045087">
    <property type="entry name" value="Cu-oxidase_fam"/>
</dbReference>
<evidence type="ECO:0000259" key="5">
    <source>
        <dbReference type="Pfam" id="PF07732"/>
    </source>
</evidence>
<dbReference type="CDD" id="cd13867">
    <property type="entry name" value="CuRO_2_CueO_FtsP"/>
    <property type="match status" value="1"/>
</dbReference>
<dbReference type="InterPro" id="IPR002355">
    <property type="entry name" value="Cu_oxidase_Cu_BS"/>
</dbReference>
<dbReference type="EMBL" id="BOMG01000019">
    <property type="protein sequence ID" value="GID52459.1"/>
    <property type="molecule type" value="Genomic_DNA"/>
</dbReference>
<organism evidence="6 7">
    <name type="scientific">Actinoplanes couchii</name>
    <dbReference type="NCBI Taxonomy" id="403638"/>
    <lineage>
        <taxon>Bacteria</taxon>
        <taxon>Bacillati</taxon>
        <taxon>Actinomycetota</taxon>
        <taxon>Actinomycetes</taxon>
        <taxon>Micromonosporales</taxon>
        <taxon>Micromonosporaceae</taxon>
        <taxon>Actinoplanes</taxon>
    </lineage>
</organism>
<gene>
    <name evidence="6" type="ORF">Aco03nite_008630</name>
</gene>
<comment type="similarity">
    <text evidence="1">Belongs to the multicopper oxidase family.</text>
</comment>
<dbReference type="Gene3D" id="2.60.40.420">
    <property type="entry name" value="Cupredoxins - blue copper proteins"/>
    <property type="match status" value="3"/>
</dbReference>
<dbReference type="CDD" id="cd04232">
    <property type="entry name" value="CuRO_1_CueO_FtsP"/>
    <property type="match status" value="1"/>
</dbReference>
<dbReference type="CDD" id="cd13890">
    <property type="entry name" value="CuRO_3_CueO_FtsP"/>
    <property type="match status" value="1"/>
</dbReference>
<dbReference type="InterPro" id="IPR011706">
    <property type="entry name" value="Cu-oxidase_C"/>
</dbReference>
<evidence type="ECO:0000256" key="3">
    <source>
        <dbReference type="ARBA" id="ARBA00023002"/>
    </source>
</evidence>
<dbReference type="Pfam" id="PF07731">
    <property type="entry name" value="Cu-oxidase_2"/>
    <property type="match status" value="1"/>
</dbReference>
<evidence type="ECO:0000313" key="6">
    <source>
        <dbReference type="EMBL" id="GID52459.1"/>
    </source>
</evidence>
<dbReference type="InterPro" id="IPR008972">
    <property type="entry name" value="Cupredoxin"/>
</dbReference>
<sequence>MKRRLWKIWLVLALLAGAAVWYTDRPPLSTVGRVAFDRKLAIPPLAPSTVVDGFRTFDLTAAGGVTDFGHGGTRTAGYNGTYLGPTLRVKRGERIRVRVRNDLEQDSTVHWHGAILPAAVDGGPHRPIRAGRTADMRWTVDQPAATLWYHPHPDGHTEDQVMRGLAGMFLIDDDDPRTAGLPHEYGVDDLPVIVQDREFDRRGQFRTRPDFSSDIGVLGDTLLVNGVIGPYREVRTSLVRLRLLNGSAGRPYEFGLVSDHEAGDRGFQVISTDGGLLAAPVARTRIRLAAGERADIVVPVRPGERLTLRSLAPSPGENLLVRRFEGGMDSFDVLELRAAATLTPSPPLPPVLSDLPPPDPTGAAHERSFEFYQRTINDKSMDMHRTDLVAVAGTREIWTVHSTHLMPHIFHLHGQRFRVLDVDGDPPPAELAGWKDTINLPMGVRFRLLVEFSGNADENTPYMYHCHVLRHEVEGMMGQFLVVAPGREKYAAIRHHQ</sequence>
<reference evidence="6 7" key="1">
    <citation type="submission" date="2021-01" db="EMBL/GenBank/DDBJ databases">
        <title>Whole genome shotgun sequence of Actinoplanes couchii NBRC 106145.</title>
        <authorList>
            <person name="Komaki H."/>
            <person name="Tamura T."/>
        </authorList>
    </citation>
    <scope>NUCLEOTIDE SEQUENCE [LARGE SCALE GENOMIC DNA]</scope>
    <source>
        <strain evidence="6 7">NBRC 106145</strain>
    </source>
</reference>
<dbReference type="Pfam" id="PF07732">
    <property type="entry name" value="Cu-oxidase_3"/>
    <property type="match status" value="1"/>
</dbReference>
<dbReference type="PROSITE" id="PS00080">
    <property type="entry name" value="MULTICOPPER_OXIDASE2"/>
    <property type="match status" value="1"/>
</dbReference>
<feature type="domain" description="Plastocyanin-like" evidence="5">
    <location>
        <begin position="73"/>
        <end position="174"/>
    </location>
</feature>
<dbReference type="PANTHER" id="PTHR48267">
    <property type="entry name" value="CUPREDOXIN SUPERFAMILY PROTEIN"/>
    <property type="match status" value="1"/>
</dbReference>
<feature type="domain" description="Plastocyanin-like" evidence="4">
    <location>
        <begin position="367"/>
        <end position="483"/>
    </location>
</feature>
<keyword evidence="2" id="KW-0479">Metal-binding</keyword>